<dbReference type="PANTHER" id="PTHR43096">
    <property type="entry name" value="DNAJ HOMOLOG 1, MITOCHONDRIAL-RELATED"/>
    <property type="match status" value="1"/>
</dbReference>
<evidence type="ECO:0000313" key="2">
    <source>
        <dbReference type="EMBL" id="KAE8678342.1"/>
    </source>
</evidence>
<gene>
    <name evidence="2" type="ORF">F3Y22_tig00111427pilonHSYRG00532</name>
</gene>
<evidence type="ECO:0008006" key="4">
    <source>
        <dbReference type="Google" id="ProtNLM"/>
    </source>
</evidence>
<accession>A0A6A2XRX9</accession>
<dbReference type="GO" id="GO:0009535">
    <property type="term" value="C:chloroplast thylakoid membrane"/>
    <property type="evidence" value="ECO:0007669"/>
    <property type="project" value="TreeGrafter"/>
</dbReference>
<dbReference type="AlphaFoldDB" id="A0A6A2XRX9"/>
<comment type="caution">
    <text evidence="2">The sequence shown here is derived from an EMBL/GenBank/DDBJ whole genome shotgun (WGS) entry which is preliminary data.</text>
</comment>
<reference evidence="2" key="1">
    <citation type="submission" date="2019-09" db="EMBL/GenBank/DDBJ databases">
        <title>Draft genome information of white flower Hibiscus syriacus.</title>
        <authorList>
            <person name="Kim Y.-M."/>
        </authorList>
    </citation>
    <scope>NUCLEOTIDE SEQUENCE [LARGE SCALE GENOMIC DNA]</scope>
    <source>
        <strain evidence="2">YM2019G1</strain>
    </source>
</reference>
<sequence>MQLQKLRLLWTNVVETAEGIKNLTIPCGVQPGDKVKLSRLGVPDINKPSVRGDHHFIVNVLIPKDISYKERALVEELASLKASKRSSPSDGVGMHEASKSIKASNERTSRVASLWNSIKAFLGKRQSQERFASITADTTSASLLRSHCKSDCILPSHDSKRRRLLSAPATKSVLSPANYNTIARSVLPSKLDDDLKGTPIAPCPSMVDLLLQESSIAKALYILNEDDVASTDTPSGRSLSVSSEALKHARSLLGEPDVGDLFGEMDEEFLHIEFTRRKNLTMCRQTRKTTFLRHFPHEGAMKTKF</sequence>
<dbReference type="GO" id="GO:0051082">
    <property type="term" value="F:unfolded protein binding"/>
    <property type="evidence" value="ECO:0007669"/>
    <property type="project" value="InterPro"/>
</dbReference>
<dbReference type="PANTHER" id="PTHR43096:SF26">
    <property type="entry name" value="CR-TYPE DOMAIN-CONTAINING PROTEIN"/>
    <property type="match status" value="1"/>
</dbReference>
<keyword evidence="3" id="KW-1185">Reference proteome</keyword>
<name>A0A6A2XRX9_HIBSY</name>
<dbReference type="GO" id="GO:0042026">
    <property type="term" value="P:protein refolding"/>
    <property type="evidence" value="ECO:0007669"/>
    <property type="project" value="TreeGrafter"/>
</dbReference>
<protein>
    <recommendedName>
        <fullName evidence="4">Chaperone DnaJ C-terminal domain-containing protein</fullName>
    </recommendedName>
</protein>
<dbReference type="Proteomes" id="UP000436088">
    <property type="component" value="Unassembled WGS sequence"/>
</dbReference>
<dbReference type="InterPro" id="IPR008971">
    <property type="entry name" value="HSP40/DnaJ_pept-bd"/>
</dbReference>
<evidence type="ECO:0000313" key="3">
    <source>
        <dbReference type="Proteomes" id="UP000436088"/>
    </source>
</evidence>
<feature type="region of interest" description="Disordered" evidence="1">
    <location>
        <begin position="84"/>
        <end position="104"/>
    </location>
</feature>
<dbReference type="Gene3D" id="2.60.260.20">
    <property type="entry name" value="Urease metallochaperone UreE, N-terminal domain"/>
    <property type="match status" value="1"/>
</dbReference>
<dbReference type="SUPFAM" id="SSF49493">
    <property type="entry name" value="HSP40/DnaJ peptide-binding domain"/>
    <property type="match status" value="1"/>
</dbReference>
<evidence type="ECO:0000256" key="1">
    <source>
        <dbReference type="SAM" id="MobiDB-lite"/>
    </source>
</evidence>
<proteinExistence type="predicted"/>
<organism evidence="2 3">
    <name type="scientific">Hibiscus syriacus</name>
    <name type="common">Rose of Sharon</name>
    <dbReference type="NCBI Taxonomy" id="106335"/>
    <lineage>
        <taxon>Eukaryota</taxon>
        <taxon>Viridiplantae</taxon>
        <taxon>Streptophyta</taxon>
        <taxon>Embryophyta</taxon>
        <taxon>Tracheophyta</taxon>
        <taxon>Spermatophyta</taxon>
        <taxon>Magnoliopsida</taxon>
        <taxon>eudicotyledons</taxon>
        <taxon>Gunneridae</taxon>
        <taxon>Pentapetalae</taxon>
        <taxon>rosids</taxon>
        <taxon>malvids</taxon>
        <taxon>Malvales</taxon>
        <taxon>Malvaceae</taxon>
        <taxon>Malvoideae</taxon>
        <taxon>Hibiscus</taxon>
    </lineage>
</organism>
<dbReference type="EMBL" id="VEPZ02001337">
    <property type="protein sequence ID" value="KAE8678342.1"/>
    <property type="molecule type" value="Genomic_DNA"/>
</dbReference>